<protein>
    <submittedName>
        <fullName evidence="2">Uncharacterized protein</fullName>
    </submittedName>
</protein>
<comment type="caution">
    <text evidence="2">The sequence shown here is derived from an EMBL/GenBank/DDBJ whole genome shotgun (WGS) entry which is preliminary data.</text>
</comment>
<name>A0A7J6M593_PERCH</name>
<accession>A0A7J6M593</accession>
<reference evidence="2 3" key="1">
    <citation type="submission" date="2020-04" db="EMBL/GenBank/DDBJ databases">
        <title>Perkinsus chesapeaki whole genome sequence.</title>
        <authorList>
            <person name="Bogema D.R."/>
        </authorList>
    </citation>
    <scope>NUCLEOTIDE SEQUENCE [LARGE SCALE GENOMIC DNA]</scope>
    <source>
        <strain evidence="2">ATCC PRA-425</strain>
    </source>
</reference>
<dbReference type="EMBL" id="JAAPAO010000228">
    <property type="protein sequence ID" value="KAF4666712.1"/>
    <property type="molecule type" value="Genomic_DNA"/>
</dbReference>
<sequence length="305" mass="33146">MLVAINKIVLSLLLVPSINTQGVQQEAGASSRPLGTITTVIHRGHSIPPVFQRYTRHTSGMRLGLFKLVDGFVLRLLNHTNQIGSLSSFIVSEDGNQILALSKTRYLISLNGLSLMSSAEQNITGSIHKMSISSEDIGDAGDLSIDGVYKGNGEGKLYVSSGRRVTRLSNGVRTAKGEDIVREMQGVKSILKIRSTDGHGLLLMVCDVYVDQQTEEQNTAYTFDAFVYNETSSDASNTFTIQPLGAWAPVDMAQLPNGDVMIIFRGRAGPSVDRLAVRQDPETKKIFVYMASFNDTNAPAGDFKS</sequence>
<evidence type="ECO:0000313" key="2">
    <source>
        <dbReference type="EMBL" id="KAF4666712.1"/>
    </source>
</evidence>
<evidence type="ECO:0000256" key="1">
    <source>
        <dbReference type="SAM" id="SignalP"/>
    </source>
</evidence>
<keyword evidence="1" id="KW-0732">Signal</keyword>
<feature type="chain" id="PRO_5029791338" evidence="1">
    <location>
        <begin position="21"/>
        <end position="305"/>
    </location>
</feature>
<feature type="signal peptide" evidence="1">
    <location>
        <begin position="1"/>
        <end position="20"/>
    </location>
</feature>
<gene>
    <name evidence="2" type="ORF">FOL47_003948</name>
</gene>
<evidence type="ECO:0000313" key="3">
    <source>
        <dbReference type="Proteomes" id="UP000591131"/>
    </source>
</evidence>
<organism evidence="2 3">
    <name type="scientific">Perkinsus chesapeaki</name>
    <name type="common">Clam parasite</name>
    <name type="synonym">Perkinsus andrewsi</name>
    <dbReference type="NCBI Taxonomy" id="330153"/>
    <lineage>
        <taxon>Eukaryota</taxon>
        <taxon>Sar</taxon>
        <taxon>Alveolata</taxon>
        <taxon>Perkinsozoa</taxon>
        <taxon>Perkinsea</taxon>
        <taxon>Perkinsida</taxon>
        <taxon>Perkinsidae</taxon>
        <taxon>Perkinsus</taxon>
    </lineage>
</organism>
<dbReference type="Proteomes" id="UP000591131">
    <property type="component" value="Unassembled WGS sequence"/>
</dbReference>
<proteinExistence type="predicted"/>
<keyword evidence="3" id="KW-1185">Reference proteome</keyword>
<dbReference type="AlphaFoldDB" id="A0A7J6M593"/>